<dbReference type="Proteomes" id="UP000030377">
    <property type="component" value="Unassembled WGS sequence"/>
</dbReference>
<dbReference type="AlphaFoldDB" id="A0A0A3YP67"/>
<evidence type="ECO:0000256" key="2">
    <source>
        <dbReference type="ARBA" id="ARBA00022692"/>
    </source>
</evidence>
<keyword evidence="3 5" id="KW-1133">Transmembrane helix</keyword>
<gene>
    <name evidence="7" type="ORF">MA20_33975</name>
</gene>
<organism evidence="7 8">
    <name type="scientific">Bradyrhizobium japonicum</name>
    <dbReference type="NCBI Taxonomy" id="375"/>
    <lineage>
        <taxon>Bacteria</taxon>
        <taxon>Pseudomonadati</taxon>
        <taxon>Pseudomonadota</taxon>
        <taxon>Alphaproteobacteria</taxon>
        <taxon>Hyphomicrobiales</taxon>
        <taxon>Nitrobacteraceae</taxon>
        <taxon>Bradyrhizobium</taxon>
    </lineage>
</organism>
<evidence type="ECO:0000256" key="5">
    <source>
        <dbReference type="SAM" id="Phobius"/>
    </source>
</evidence>
<dbReference type="PROSITE" id="PS50801">
    <property type="entry name" value="STAS"/>
    <property type="match status" value="1"/>
</dbReference>
<name>A0A0A3YP67_BRAJP</name>
<dbReference type="GO" id="GO:0016020">
    <property type="term" value="C:membrane"/>
    <property type="evidence" value="ECO:0007669"/>
    <property type="project" value="UniProtKB-SubCell"/>
</dbReference>
<dbReference type="Pfam" id="PF01740">
    <property type="entry name" value="STAS"/>
    <property type="match status" value="1"/>
</dbReference>
<dbReference type="InterPro" id="IPR036513">
    <property type="entry name" value="STAS_dom_sf"/>
</dbReference>
<feature type="domain" description="STAS" evidence="6">
    <location>
        <begin position="444"/>
        <end position="558"/>
    </location>
</feature>
<dbReference type="Pfam" id="PF00916">
    <property type="entry name" value="Sulfate_transp"/>
    <property type="match status" value="1"/>
</dbReference>
<feature type="transmembrane region" description="Helical" evidence="5">
    <location>
        <begin position="390"/>
        <end position="419"/>
    </location>
</feature>
<reference evidence="7 8" key="1">
    <citation type="submission" date="2014-09" db="EMBL/GenBank/DDBJ databases">
        <title>Draft genome of Bradyrhizobium japonicum Is-34.</title>
        <authorList>
            <person name="Tsurumaru H."/>
            <person name="Yamakawa T."/>
            <person name="Hashimoto S."/>
            <person name="Okizaki K."/>
            <person name="Kanesaki Y."/>
            <person name="Yoshikawa H."/>
            <person name="Yajima S."/>
        </authorList>
    </citation>
    <scope>NUCLEOTIDE SEQUENCE [LARGE SCALE GENOMIC DNA]</scope>
    <source>
        <strain evidence="7 8">Is-34</strain>
    </source>
</reference>
<comment type="subcellular location">
    <subcellularLocation>
        <location evidence="1">Membrane</location>
        <topology evidence="1">Multi-pass membrane protein</topology>
    </subcellularLocation>
</comment>
<feature type="transmembrane region" description="Helical" evidence="5">
    <location>
        <begin position="332"/>
        <end position="352"/>
    </location>
</feature>
<dbReference type="CDD" id="cd07042">
    <property type="entry name" value="STAS_SulP_like_sulfate_transporter"/>
    <property type="match status" value="1"/>
</dbReference>
<feature type="transmembrane region" description="Helical" evidence="5">
    <location>
        <begin position="181"/>
        <end position="201"/>
    </location>
</feature>
<evidence type="ECO:0000256" key="1">
    <source>
        <dbReference type="ARBA" id="ARBA00004141"/>
    </source>
</evidence>
<keyword evidence="4 5" id="KW-0472">Membrane</keyword>
<feature type="transmembrane region" description="Helical" evidence="5">
    <location>
        <begin position="106"/>
        <end position="127"/>
    </location>
</feature>
<dbReference type="EMBL" id="JRPN01000025">
    <property type="protein sequence ID" value="KGT75463.1"/>
    <property type="molecule type" value="Genomic_DNA"/>
</dbReference>
<evidence type="ECO:0000256" key="4">
    <source>
        <dbReference type="ARBA" id="ARBA00023136"/>
    </source>
</evidence>
<dbReference type="RefSeq" id="WP_028156800.1">
    <property type="nucleotide sequence ID" value="NZ_JANUDC010000001.1"/>
</dbReference>
<comment type="caution">
    <text evidence="7">The sequence shown here is derived from an EMBL/GenBank/DDBJ whole genome shotgun (WGS) entry which is preliminary data.</text>
</comment>
<sequence length="567" mass="59150">MSAPSEPGWTRFFPPASWLAGYRREWLPFDAVAGVTLAAYAIPVSLAYAALAGLAPQVGVYGYMLGGIGYALLGSSRQLAIGPTSAISLMIAGTVGALAGGDAVRYAQIASLAAFAVAVLCFIAWLFKLSVLVRLVSDSILVGFKAGAGLTIIMSQLPSLLGVAGGGHNFFDRAIKLAGQLAHIDVLVLATGAVALLLLLLGERFLPGRPVGITIVALAIVVATLFGLPALGVPVTGKIPEGLPALGMPAFGLLEFDDLFPLAAGCVLLAYIEGVSAARSFAAKHGYALDVRQEFLGLGAANVAAAFGHGYPVAGGLSQSAVNDSAGARTPLALLICSVTLGLCLLFFTGLLTNLPKAVLAAIVFAAVYKLVDVRALLRMWRVSRIDFYAAVIALVSVLLLGILQGVLLAAIASIFLLLARASRPNVAFLGRLPGSGRYSDSARHEDVEPLAGIIAFRPEASLLYINAETILETVLTALRRSPGIRLVACDLSASPYIDLAGARMLHELYDELASREVIFCIVGAHAQLRDLLRAEGLAERTDSGQWLRSLDSVLGDDPANTAQRTV</sequence>
<feature type="transmembrane region" description="Helical" evidence="5">
    <location>
        <begin position="259"/>
        <end position="278"/>
    </location>
</feature>
<evidence type="ECO:0000256" key="3">
    <source>
        <dbReference type="ARBA" id="ARBA00022989"/>
    </source>
</evidence>
<feature type="transmembrane region" description="Helical" evidence="5">
    <location>
        <begin position="54"/>
        <end position="73"/>
    </location>
</feature>
<dbReference type="InterPro" id="IPR001902">
    <property type="entry name" value="SLC26A/SulP_fam"/>
</dbReference>
<dbReference type="SUPFAM" id="SSF52091">
    <property type="entry name" value="SpoIIaa-like"/>
    <property type="match status" value="1"/>
</dbReference>
<dbReference type="InterPro" id="IPR002645">
    <property type="entry name" value="STAS_dom"/>
</dbReference>
<dbReference type="GO" id="GO:0055085">
    <property type="term" value="P:transmembrane transport"/>
    <property type="evidence" value="ECO:0007669"/>
    <property type="project" value="InterPro"/>
</dbReference>
<dbReference type="Gene3D" id="3.30.750.24">
    <property type="entry name" value="STAS domain"/>
    <property type="match status" value="1"/>
</dbReference>
<feature type="transmembrane region" description="Helical" evidence="5">
    <location>
        <begin position="27"/>
        <end position="48"/>
    </location>
</feature>
<proteinExistence type="predicted"/>
<dbReference type="STRING" id="375.BKD09_RS17530"/>
<evidence type="ECO:0000313" key="7">
    <source>
        <dbReference type="EMBL" id="KGT75463.1"/>
    </source>
</evidence>
<feature type="transmembrane region" description="Helical" evidence="5">
    <location>
        <begin position="213"/>
        <end position="239"/>
    </location>
</feature>
<feature type="transmembrane region" description="Helical" evidence="5">
    <location>
        <begin position="358"/>
        <end position="378"/>
    </location>
</feature>
<dbReference type="PANTHER" id="PTHR11814">
    <property type="entry name" value="SULFATE TRANSPORTER"/>
    <property type="match status" value="1"/>
</dbReference>
<keyword evidence="2 5" id="KW-0812">Transmembrane</keyword>
<evidence type="ECO:0000313" key="8">
    <source>
        <dbReference type="Proteomes" id="UP000030377"/>
    </source>
</evidence>
<feature type="transmembrane region" description="Helical" evidence="5">
    <location>
        <begin position="139"/>
        <end position="161"/>
    </location>
</feature>
<feature type="transmembrane region" description="Helical" evidence="5">
    <location>
        <begin position="80"/>
        <end position="100"/>
    </location>
</feature>
<protein>
    <submittedName>
        <fullName evidence="7">DNA repair protein</fullName>
    </submittedName>
</protein>
<evidence type="ECO:0000259" key="6">
    <source>
        <dbReference type="PROSITE" id="PS50801"/>
    </source>
</evidence>
<dbReference type="InterPro" id="IPR011547">
    <property type="entry name" value="SLC26A/SulP_dom"/>
</dbReference>
<accession>A0A0A3YP67</accession>